<dbReference type="InterPro" id="IPR013083">
    <property type="entry name" value="Znf_RING/FYVE/PHD"/>
</dbReference>
<dbReference type="Gene3D" id="3.30.40.10">
    <property type="entry name" value="Zinc/RING finger domain, C3HC4 (zinc finger)"/>
    <property type="match status" value="1"/>
</dbReference>
<dbReference type="EMBL" id="SLUN01000004">
    <property type="protein sequence ID" value="TCL74219.1"/>
    <property type="molecule type" value="Genomic_DNA"/>
</dbReference>
<proteinExistence type="predicted"/>
<name>A0A4R1S519_HYDET</name>
<keyword evidence="2" id="KW-1185">Reference proteome</keyword>
<dbReference type="Proteomes" id="UP000295008">
    <property type="component" value="Unassembled WGS sequence"/>
</dbReference>
<evidence type="ECO:0000313" key="2">
    <source>
        <dbReference type="Proteomes" id="UP000295008"/>
    </source>
</evidence>
<sequence>MTDKQQDYYECKCIACGHVFHTAKSILQSDFEMNDAGSGTCPNCKAFLNLTFIPEENQMKSSLWDDYLKTKKKAI</sequence>
<dbReference type="RefSeq" id="WP_132013206.1">
    <property type="nucleotide sequence ID" value="NZ_SLUN01000004.1"/>
</dbReference>
<gene>
    <name evidence="1" type="ORF">EDC14_1004157</name>
</gene>
<reference evidence="1 2" key="1">
    <citation type="submission" date="2019-03" db="EMBL/GenBank/DDBJ databases">
        <title>Genomic Encyclopedia of Type Strains, Phase IV (KMG-IV): sequencing the most valuable type-strain genomes for metagenomic binning, comparative biology and taxonomic classification.</title>
        <authorList>
            <person name="Goeker M."/>
        </authorList>
    </citation>
    <scope>NUCLEOTIDE SEQUENCE [LARGE SCALE GENOMIC DNA]</scope>
    <source>
        <strain evidence="1 2">LX-B</strain>
    </source>
</reference>
<dbReference type="OrthoDB" id="1913594at2"/>
<comment type="caution">
    <text evidence="1">The sequence shown here is derived from an EMBL/GenBank/DDBJ whole genome shotgun (WGS) entry which is preliminary data.</text>
</comment>
<organism evidence="1 2">
    <name type="scientific">Hydrogenispora ethanolica</name>
    <dbReference type="NCBI Taxonomy" id="1082276"/>
    <lineage>
        <taxon>Bacteria</taxon>
        <taxon>Bacillati</taxon>
        <taxon>Bacillota</taxon>
        <taxon>Hydrogenispora</taxon>
    </lineage>
</organism>
<dbReference type="AlphaFoldDB" id="A0A4R1S519"/>
<accession>A0A4R1S519</accession>
<protein>
    <submittedName>
        <fullName evidence="1">Uncharacterized protein</fullName>
    </submittedName>
</protein>
<evidence type="ECO:0000313" key="1">
    <source>
        <dbReference type="EMBL" id="TCL74219.1"/>
    </source>
</evidence>